<dbReference type="EMBL" id="MN739695">
    <property type="protein sequence ID" value="QHT21560.1"/>
    <property type="molecule type" value="Genomic_DNA"/>
</dbReference>
<name>A0A6C0DYZ8_9ZZZZ</name>
<protein>
    <submittedName>
        <fullName evidence="1">Uncharacterized protein</fullName>
    </submittedName>
</protein>
<proteinExistence type="predicted"/>
<sequence length="124" mass="15042">MSFAFFCLMIAIFSVIYIIFNKIMETFYHNSCYYNHITINLERSPKTFYEHIKYIDRRIQDIECSDFTIIDIGCFRCMYPSNDFVIDNTQVILHKNFNNQLVEIELKCFYKNELFEHCNVIKKN</sequence>
<dbReference type="AlphaFoldDB" id="A0A6C0DYZ8"/>
<evidence type="ECO:0000313" key="1">
    <source>
        <dbReference type="EMBL" id="QHT21560.1"/>
    </source>
</evidence>
<accession>A0A6C0DYZ8</accession>
<organism evidence="1">
    <name type="scientific">viral metagenome</name>
    <dbReference type="NCBI Taxonomy" id="1070528"/>
    <lineage>
        <taxon>unclassified sequences</taxon>
        <taxon>metagenomes</taxon>
        <taxon>organismal metagenomes</taxon>
    </lineage>
</organism>
<reference evidence="1" key="1">
    <citation type="journal article" date="2020" name="Nature">
        <title>Giant virus diversity and host interactions through global metagenomics.</title>
        <authorList>
            <person name="Schulz F."/>
            <person name="Roux S."/>
            <person name="Paez-Espino D."/>
            <person name="Jungbluth S."/>
            <person name="Walsh D.A."/>
            <person name="Denef V.J."/>
            <person name="McMahon K.D."/>
            <person name="Konstantinidis K.T."/>
            <person name="Eloe-Fadrosh E.A."/>
            <person name="Kyrpides N.C."/>
            <person name="Woyke T."/>
        </authorList>
    </citation>
    <scope>NUCLEOTIDE SEQUENCE</scope>
    <source>
        <strain evidence="1">GVMAG-M-3300023179-103</strain>
    </source>
</reference>